<keyword evidence="4" id="KW-1185">Reference proteome</keyword>
<feature type="region of interest" description="Disordered" evidence="1">
    <location>
        <begin position="384"/>
        <end position="415"/>
    </location>
</feature>
<dbReference type="AlphaFoldDB" id="A0AA35M6M8"/>
<dbReference type="EMBL" id="CABFNP030001183">
    <property type="protein sequence ID" value="CAI6091552.1"/>
    <property type="molecule type" value="Genomic_DNA"/>
</dbReference>
<gene>
    <name evidence="3" type="ORF">CCHLO57077_00018920</name>
</gene>
<keyword evidence="2" id="KW-1133">Transmembrane helix</keyword>
<accession>A0AA35M6M8</accession>
<reference evidence="3" key="1">
    <citation type="submission" date="2023-01" db="EMBL/GenBank/DDBJ databases">
        <authorList>
            <person name="Piombo E."/>
        </authorList>
    </citation>
    <scope>NUCLEOTIDE SEQUENCE</scope>
</reference>
<feature type="transmembrane region" description="Helical" evidence="2">
    <location>
        <begin position="462"/>
        <end position="481"/>
    </location>
</feature>
<dbReference type="Proteomes" id="UP001160390">
    <property type="component" value="Unassembled WGS sequence"/>
</dbReference>
<feature type="compositionally biased region" description="Polar residues" evidence="1">
    <location>
        <begin position="160"/>
        <end position="171"/>
    </location>
</feature>
<feature type="region of interest" description="Disordered" evidence="1">
    <location>
        <begin position="105"/>
        <end position="133"/>
    </location>
</feature>
<organism evidence="3 4">
    <name type="scientific">Clonostachys chloroleuca</name>
    <dbReference type="NCBI Taxonomy" id="1926264"/>
    <lineage>
        <taxon>Eukaryota</taxon>
        <taxon>Fungi</taxon>
        <taxon>Dikarya</taxon>
        <taxon>Ascomycota</taxon>
        <taxon>Pezizomycotina</taxon>
        <taxon>Sordariomycetes</taxon>
        <taxon>Hypocreomycetidae</taxon>
        <taxon>Hypocreales</taxon>
        <taxon>Bionectriaceae</taxon>
        <taxon>Clonostachys</taxon>
    </lineage>
</organism>
<evidence type="ECO:0000256" key="1">
    <source>
        <dbReference type="SAM" id="MobiDB-lite"/>
    </source>
</evidence>
<name>A0AA35M6M8_9HYPO</name>
<evidence type="ECO:0000313" key="4">
    <source>
        <dbReference type="Proteomes" id="UP001160390"/>
    </source>
</evidence>
<feature type="compositionally biased region" description="Polar residues" evidence="1">
    <location>
        <begin position="402"/>
        <end position="411"/>
    </location>
</feature>
<feature type="compositionally biased region" description="Pro residues" evidence="1">
    <location>
        <begin position="176"/>
        <end position="186"/>
    </location>
</feature>
<proteinExistence type="predicted"/>
<feature type="region of interest" description="Disordered" evidence="1">
    <location>
        <begin position="1"/>
        <end position="24"/>
    </location>
</feature>
<protein>
    <submittedName>
        <fullName evidence="3">Uncharacterized protein</fullName>
    </submittedName>
</protein>
<feature type="compositionally biased region" description="Basic and acidic residues" evidence="1">
    <location>
        <begin position="116"/>
        <end position="132"/>
    </location>
</feature>
<comment type="caution">
    <text evidence="3">The sequence shown here is derived from an EMBL/GenBank/DDBJ whole genome shotgun (WGS) entry which is preliminary data.</text>
</comment>
<evidence type="ECO:0000313" key="3">
    <source>
        <dbReference type="EMBL" id="CAI6091552.1"/>
    </source>
</evidence>
<sequence>MQQPHYYNPDGGIAIGSDECQGETDEDNFVQKHARKEGRPLDATEEKHVKMMESLASSYKTWIYPPRSLDQAFYEWLSDKEEYRNGDQVLSRYLARYWFQSRKRSSEQTAFPDDPAEYRVKSENTPPDHSEIPHSVSEITLQDPAAWANVALESGLTPRQLESQDTRPVSQRSERPLPPSPTPGVPSPTISGRSLPVLDLLQKVKAMAGWNQEKEELELPQPKTARQQILVVPQFWIWRIDDIVLTSFPERWDWSNTLDLPGLIADKLGRLEAEAEIDRVMEAIVSTSLEFEPLLPSLDETSHLHAFASEIADLSIKVTNCYRDYRDSLGKAADDFATATQKATPHLLMADDILNELAIIRRVQQDRDRVGLLSVGNGRRRRCRCQQSGRREDSPEGRSFYQHHSSTSNGEESLPLEEYGHNHLSAAVERLEEDARRIATLLDLRQRQASTEEVIQSRRQSLLLFIFTGATVIFVSLAFLCNQLAATDRSSVTGTALLGI</sequence>
<feature type="region of interest" description="Disordered" evidence="1">
    <location>
        <begin position="157"/>
        <end position="191"/>
    </location>
</feature>
<keyword evidence="2" id="KW-0812">Transmembrane</keyword>
<keyword evidence="2" id="KW-0472">Membrane</keyword>
<evidence type="ECO:0000256" key="2">
    <source>
        <dbReference type="SAM" id="Phobius"/>
    </source>
</evidence>